<reference evidence="1 2" key="1">
    <citation type="submission" date="2019-10" db="EMBL/GenBank/DDBJ databases">
        <title>Nonomuraea sp. nov., isolated from Phyllanthus amarus.</title>
        <authorList>
            <person name="Klykleung N."/>
            <person name="Tanasupawat S."/>
        </authorList>
    </citation>
    <scope>NUCLEOTIDE SEQUENCE [LARGE SCALE GENOMIC DNA]</scope>
    <source>
        <strain evidence="1 2">PA1-10</strain>
    </source>
</reference>
<dbReference type="EMBL" id="VDLX02000002">
    <property type="protein sequence ID" value="KAB8196305.1"/>
    <property type="molecule type" value="Genomic_DNA"/>
</dbReference>
<dbReference type="InterPro" id="IPR032710">
    <property type="entry name" value="NTF2-like_dom_sf"/>
</dbReference>
<dbReference type="RefSeq" id="WP_139629236.1">
    <property type="nucleotide sequence ID" value="NZ_CP045572.1"/>
</dbReference>
<evidence type="ECO:0000313" key="1">
    <source>
        <dbReference type="EMBL" id="KAB8196305.1"/>
    </source>
</evidence>
<evidence type="ECO:0000313" key="2">
    <source>
        <dbReference type="Proteomes" id="UP000312512"/>
    </source>
</evidence>
<dbReference type="SUPFAM" id="SSF54427">
    <property type="entry name" value="NTF2-like"/>
    <property type="match status" value="1"/>
</dbReference>
<dbReference type="NCBIfam" id="TIGR02246">
    <property type="entry name" value="SgcJ/EcaC family oxidoreductase"/>
    <property type="match status" value="1"/>
</dbReference>
<dbReference type="Pfam" id="PF13577">
    <property type="entry name" value="SnoaL_4"/>
    <property type="match status" value="1"/>
</dbReference>
<dbReference type="InterPro" id="IPR011944">
    <property type="entry name" value="Steroid_delta5-4_isomerase"/>
</dbReference>
<keyword evidence="2" id="KW-1185">Reference proteome</keyword>
<accession>A0A5P9YIC0</accession>
<gene>
    <name evidence="1" type="ORF">FH608_005950</name>
</gene>
<comment type="caution">
    <text evidence="1">The sequence shown here is derived from an EMBL/GenBank/DDBJ whole genome shotgun (WGS) entry which is preliminary data.</text>
</comment>
<sequence length="132" mass="14507">MSAENTSTEKEINNLLARITETWNAGDSEGYAGLFTEDADYITFFGQHLKGRQAIEEAHRGLFKLDIKLAEGGPEPMVKSLTDDVALVIVGGAAFMNGEPDPSRDSAITMTALRTPEGWRFASFQNTRVRKP</sequence>
<accession>A0A5C4WSX4</accession>
<name>A0A5C4WSX4_9ACTN</name>
<dbReference type="InterPro" id="IPR037401">
    <property type="entry name" value="SnoaL-like"/>
</dbReference>
<organism evidence="1 2">
    <name type="scientific">Nonomuraea phyllanthi</name>
    <dbReference type="NCBI Taxonomy" id="2219224"/>
    <lineage>
        <taxon>Bacteria</taxon>
        <taxon>Bacillati</taxon>
        <taxon>Actinomycetota</taxon>
        <taxon>Actinomycetes</taxon>
        <taxon>Streptosporangiales</taxon>
        <taxon>Streptosporangiaceae</taxon>
        <taxon>Nonomuraea</taxon>
    </lineage>
</organism>
<dbReference type="OrthoDB" id="582586at2"/>
<dbReference type="Proteomes" id="UP000312512">
    <property type="component" value="Unassembled WGS sequence"/>
</dbReference>
<dbReference type="AlphaFoldDB" id="A0A5C4WSX4"/>
<dbReference type="Gene3D" id="3.10.450.50">
    <property type="match status" value="1"/>
</dbReference>
<protein>
    <submittedName>
        <fullName evidence="1">SgcJ/EcaC family oxidoreductase</fullName>
    </submittedName>
</protein>
<proteinExistence type="predicted"/>